<dbReference type="AlphaFoldDB" id="A0ABD1YKJ9"/>
<keyword evidence="2" id="KW-1185">Reference proteome</keyword>
<protein>
    <submittedName>
        <fullName evidence="1">Uncharacterized protein</fullName>
    </submittedName>
</protein>
<reference evidence="1 2" key="1">
    <citation type="submission" date="2024-09" db="EMBL/GenBank/DDBJ databases">
        <title>Chromosome-scale assembly of Riccia fluitans.</title>
        <authorList>
            <person name="Paukszto L."/>
            <person name="Sawicki J."/>
            <person name="Karawczyk K."/>
            <person name="Piernik-Szablinska J."/>
            <person name="Szczecinska M."/>
            <person name="Mazdziarz M."/>
        </authorList>
    </citation>
    <scope>NUCLEOTIDE SEQUENCE [LARGE SCALE GENOMIC DNA]</scope>
    <source>
        <strain evidence="1">Rf_01</strain>
        <tissue evidence="1">Aerial parts of the thallus</tissue>
    </source>
</reference>
<dbReference type="Proteomes" id="UP001605036">
    <property type="component" value="Unassembled WGS sequence"/>
</dbReference>
<organism evidence="1 2">
    <name type="scientific">Riccia fluitans</name>
    <dbReference type="NCBI Taxonomy" id="41844"/>
    <lineage>
        <taxon>Eukaryota</taxon>
        <taxon>Viridiplantae</taxon>
        <taxon>Streptophyta</taxon>
        <taxon>Embryophyta</taxon>
        <taxon>Marchantiophyta</taxon>
        <taxon>Marchantiopsida</taxon>
        <taxon>Marchantiidae</taxon>
        <taxon>Marchantiales</taxon>
        <taxon>Ricciaceae</taxon>
        <taxon>Riccia</taxon>
    </lineage>
</organism>
<gene>
    <name evidence="1" type="ORF">R1flu_015978</name>
</gene>
<evidence type="ECO:0000313" key="2">
    <source>
        <dbReference type="Proteomes" id="UP001605036"/>
    </source>
</evidence>
<proteinExistence type="predicted"/>
<accession>A0ABD1YKJ9</accession>
<name>A0ABD1YKJ9_9MARC</name>
<sequence length="100" mass="11717">MIDVFEMSERPNDAVEVAESSVTHEQRARIWHLGKKDFLVPRHNVWHGGRIYGRLQEVANLSTDKPIQLNWDLLLLQRRAPDPIHPFFDVIIDSEESLEF</sequence>
<evidence type="ECO:0000313" key="1">
    <source>
        <dbReference type="EMBL" id="KAL2631292.1"/>
    </source>
</evidence>
<dbReference type="EMBL" id="JBHFFA010000004">
    <property type="protein sequence ID" value="KAL2631292.1"/>
    <property type="molecule type" value="Genomic_DNA"/>
</dbReference>
<comment type="caution">
    <text evidence="1">The sequence shown here is derived from an EMBL/GenBank/DDBJ whole genome shotgun (WGS) entry which is preliminary data.</text>
</comment>